<evidence type="ECO:0000256" key="4">
    <source>
        <dbReference type="ARBA" id="ARBA00022833"/>
    </source>
</evidence>
<dbReference type="InterPro" id="IPR012935">
    <property type="entry name" value="NuBaID_N"/>
</dbReference>
<feature type="region of interest" description="Disordered" evidence="6">
    <location>
        <begin position="264"/>
        <end position="292"/>
    </location>
</feature>
<name>A0A9P5N412_9AGAM</name>
<reference evidence="9" key="2">
    <citation type="journal article" date="2020" name="Nat. Commun.">
        <title>Large-scale genome sequencing of mycorrhizal fungi provides insights into the early evolution of symbiotic traits.</title>
        <authorList>
            <person name="Miyauchi S."/>
            <person name="Kiss E."/>
            <person name="Kuo A."/>
            <person name="Drula E."/>
            <person name="Kohler A."/>
            <person name="Sanchez-Garcia M."/>
            <person name="Morin E."/>
            <person name="Andreopoulos B."/>
            <person name="Barry K.W."/>
            <person name="Bonito G."/>
            <person name="Buee M."/>
            <person name="Carver A."/>
            <person name="Chen C."/>
            <person name="Cichocki N."/>
            <person name="Clum A."/>
            <person name="Culley D."/>
            <person name="Crous P.W."/>
            <person name="Fauchery L."/>
            <person name="Girlanda M."/>
            <person name="Hayes R.D."/>
            <person name="Keri Z."/>
            <person name="LaButti K."/>
            <person name="Lipzen A."/>
            <person name="Lombard V."/>
            <person name="Magnuson J."/>
            <person name="Maillard F."/>
            <person name="Murat C."/>
            <person name="Nolan M."/>
            <person name="Ohm R.A."/>
            <person name="Pangilinan J."/>
            <person name="Pereira M.F."/>
            <person name="Perotto S."/>
            <person name="Peter M."/>
            <person name="Pfister S."/>
            <person name="Riley R."/>
            <person name="Sitrit Y."/>
            <person name="Stielow J.B."/>
            <person name="Szollosi G."/>
            <person name="Zifcakova L."/>
            <person name="Stursova M."/>
            <person name="Spatafora J.W."/>
            <person name="Tedersoo L."/>
            <person name="Vaario L.M."/>
            <person name="Yamada A."/>
            <person name="Yan M."/>
            <person name="Wang P."/>
            <person name="Xu J."/>
            <person name="Bruns T."/>
            <person name="Baldrian P."/>
            <person name="Vilgalys R."/>
            <person name="Dunand C."/>
            <person name="Henrissat B."/>
            <person name="Grigoriev I.V."/>
            <person name="Hibbett D."/>
            <person name="Nagy L.G."/>
            <person name="Martin F.M."/>
        </authorList>
    </citation>
    <scope>NUCLEOTIDE SEQUENCE</scope>
    <source>
        <strain evidence="9">Prilba</strain>
    </source>
</reference>
<feature type="domain" description="NuBaID C-terminal" evidence="8">
    <location>
        <begin position="385"/>
        <end position="444"/>
    </location>
</feature>
<dbReference type="EMBL" id="WHVB01000002">
    <property type="protein sequence ID" value="KAF8486029.1"/>
    <property type="molecule type" value="Genomic_DNA"/>
</dbReference>
<sequence>MSTTSNPPERINKRKLHDAMQSLDDAMGPQEPSEQRPVKRPHLVHTLYSTLSKYGIKTGPPASMTLNGGRATDLSKTPRLAAILARTAAKTRKALPAKFRAATSLSSGSTASFEYRPSSMQSLLERLATYKLNTYANKPPTIDALAAAKCGWVNDGKDRLVCGVCRVSWVLAGREGMNRDAANSLVEKQRIQLVDMHKDGCPWKKRQCDADVYRIPLASSGVMAKEIKTRARSLEPVLEGVEIKHPLSSTQVKSLLGITASVEAEPSIREQTGSEVAREEEPPITRLSPLPEPSSTAILTSLFGWSLAPAAPPSLRSTTASPSWSRASSVAPQESPGASSSPRTPRRSSGIGTSQIKTPSSRPMSFDTAIPWSPRGSVAPERRRDTSLLHCSLCHRRLGLWAVGLAPRASYPPNGENAGSALPQKARQIDLLREHRPYCPYVVRSTTVPSLPVTPTNSMHTRVPSSTPSFTSFLSLSSTSHAQVDAQQSNAVEGWRAVLIVVLRYRMGQWQRQKASRSVTERGNGEPDMTQHQENIVAPVTPPETGEESWTVVDPVEAMIEGVKSRGGSELMRYVRGLLG</sequence>
<proteinExistence type="predicted"/>
<keyword evidence="10" id="KW-1185">Reference proteome</keyword>
<accession>A0A9P5N412</accession>
<feature type="region of interest" description="Disordered" evidence="6">
    <location>
        <begin position="314"/>
        <end position="383"/>
    </location>
</feature>
<feature type="compositionally biased region" description="Low complexity" evidence="6">
    <location>
        <begin position="335"/>
        <end position="352"/>
    </location>
</feature>
<feature type="domain" description="C3HC-type" evidence="7">
    <location>
        <begin position="117"/>
        <end position="233"/>
    </location>
</feature>
<evidence type="ECO:0000256" key="3">
    <source>
        <dbReference type="ARBA" id="ARBA00022771"/>
    </source>
</evidence>
<evidence type="ECO:0000256" key="1">
    <source>
        <dbReference type="ARBA" id="ARBA00004123"/>
    </source>
</evidence>
<dbReference type="InterPro" id="IPR013909">
    <property type="entry name" value="NuBaID_C"/>
</dbReference>
<keyword evidence="5" id="KW-0539">Nucleus</keyword>
<protein>
    <submittedName>
        <fullName evidence="9">C3HC zinc finger-like-domain-containing protein</fullName>
    </submittedName>
</protein>
<dbReference type="PANTHER" id="PTHR15835:SF6">
    <property type="entry name" value="ZINC FINGER C3HC-TYPE PROTEIN 1"/>
    <property type="match status" value="1"/>
</dbReference>
<gene>
    <name evidence="9" type="ORF">DFH94DRAFT_709865</name>
</gene>
<dbReference type="AlphaFoldDB" id="A0A9P5N412"/>
<keyword evidence="4" id="KW-0862">Zinc</keyword>
<dbReference type="Pfam" id="PF07967">
    <property type="entry name" value="zf-C3HC"/>
    <property type="match status" value="1"/>
</dbReference>
<feature type="region of interest" description="Disordered" evidence="6">
    <location>
        <begin position="1"/>
        <end position="41"/>
    </location>
</feature>
<evidence type="ECO:0000256" key="2">
    <source>
        <dbReference type="ARBA" id="ARBA00022723"/>
    </source>
</evidence>
<reference evidence="9" key="1">
    <citation type="submission" date="2019-10" db="EMBL/GenBank/DDBJ databases">
        <authorList>
            <consortium name="DOE Joint Genome Institute"/>
            <person name="Kuo A."/>
            <person name="Miyauchi S."/>
            <person name="Kiss E."/>
            <person name="Drula E."/>
            <person name="Kohler A."/>
            <person name="Sanchez-Garcia M."/>
            <person name="Andreopoulos B."/>
            <person name="Barry K.W."/>
            <person name="Bonito G."/>
            <person name="Buee M."/>
            <person name="Carver A."/>
            <person name="Chen C."/>
            <person name="Cichocki N."/>
            <person name="Clum A."/>
            <person name="Culley D."/>
            <person name="Crous P.W."/>
            <person name="Fauchery L."/>
            <person name="Girlanda M."/>
            <person name="Hayes R."/>
            <person name="Keri Z."/>
            <person name="LaButti K."/>
            <person name="Lipzen A."/>
            <person name="Lombard V."/>
            <person name="Magnuson J."/>
            <person name="Maillard F."/>
            <person name="Morin E."/>
            <person name="Murat C."/>
            <person name="Nolan M."/>
            <person name="Ohm R."/>
            <person name="Pangilinan J."/>
            <person name="Pereira M."/>
            <person name="Perotto S."/>
            <person name="Peter M."/>
            <person name="Riley R."/>
            <person name="Sitrit Y."/>
            <person name="Stielow B."/>
            <person name="Szollosi G."/>
            <person name="Zifcakova L."/>
            <person name="Stursova M."/>
            <person name="Spatafora J.W."/>
            <person name="Tedersoo L."/>
            <person name="Vaario L.-M."/>
            <person name="Yamada A."/>
            <person name="Yan M."/>
            <person name="Wang P."/>
            <person name="Xu J."/>
            <person name="Bruns T."/>
            <person name="Baldrian P."/>
            <person name="Vilgalys R."/>
            <person name="Henrissat B."/>
            <person name="Grigoriev I.V."/>
            <person name="Hibbett D."/>
            <person name="Nagy L.G."/>
            <person name="Martin F.M."/>
        </authorList>
    </citation>
    <scope>NUCLEOTIDE SEQUENCE</scope>
    <source>
        <strain evidence="9">Prilba</strain>
    </source>
</reference>
<feature type="region of interest" description="Disordered" evidence="6">
    <location>
        <begin position="513"/>
        <end position="533"/>
    </location>
</feature>
<dbReference type="Proteomes" id="UP000759537">
    <property type="component" value="Unassembled WGS sequence"/>
</dbReference>
<dbReference type="OrthoDB" id="2592092at2759"/>
<dbReference type="Pfam" id="PF08600">
    <property type="entry name" value="NuBaID_C"/>
    <property type="match status" value="1"/>
</dbReference>
<evidence type="ECO:0000256" key="5">
    <source>
        <dbReference type="ARBA" id="ARBA00023242"/>
    </source>
</evidence>
<dbReference type="GO" id="GO:0005634">
    <property type="term" value="C:nucleus"/>
    <property type="evidence" value="ECO:0007669"/>
    <property type="project" value="UniProtKB-SubCell"/>
</dbReference>
<evidence type="ECO:0000256" key="6">
    <source>
        <dbReference type="SAM" id="MobiDB-lite"/>
    </source>
</evidence>
<keyword evidence="2" id="KW-0479">Metal-binding</keyword>
<keyword evidence="3" id="KW-0863">Zinc-finger</keyword>
<dbReference type="GO" id="GO:0008270">
    <property type="term" value="F:zinc ion binding"/>
    <property type="evidence" value="ECO:0007669"/>
    <property type="project" value="UniProtKB-KW"/>
</dbReference>
<evidence type="ECO:0000313" key="9">
    <source>
        <dbReference type="EMBL" id="KAF8486029.1"/>
    </source>
</evidence>
<evidence type="ECO:0000259" key="8">
    <source>
        <dbReference type="Pfam" id="PF08600"/>
    </source>
</evidence>
<feature type="compositionally biased region" description="Polar residues" evidence="6">
    <location>
        <begin position="353"/>
        <end position="363"/>
    </location>
</feature>
<dbReference type="PANTHER" id="PTHR15835">
    <property type="entry name" value="NUCLEAR-INTERACTING PARTNER OF ALK"/>
    <property type="match status" value="1"/>
</dbReference>
<organism evidence="9 10">
    <name type="scientific">Russula ochroleuca</name>
    <dbReference type="NCBI Taxonomy" id="152965"/>
    <lineage>
        <taxon>Eukaryota</taxon>
        <taxon>Fungi</taxon>
        <taxon>Dikarya</taxon>
        <taxon>Basidiomycota</taxon>
        <taxon>Agaricomycotina</taxon>
        <taxon>Agaricomycetes</taxon>
        <taxon>Russulales</taxon>
        <taxon>Russulaceae</taxon>
        <taxon>Russula</taxon>
    </lineage>
</organism>
<evidence type="ECO:0000313" key="10">
    <source>
        <dbReference type="Proteomes" id="UP000759537"/>
    </source>
</evidence>
<feature type="compositionally biased region" description="Basic and acidic residues" evidence="6">
    <location>
        <begin position="519"/>
        <end position="531"/>
    </location>
</feature>
<comment type="subcellular location">
    <subcellularLocation>
        <location evidence="1">Nucleus</location>
    </subcellularLocation>
</comment>
<feature type="compositionally biased region" description="Polar residues" evidence="6">
    <location>
        <begin position="315"/>
        <end position="332"/>
    </location>
</feature>
<comment type="caution">
    <text evidence="9">The sequence shown here is derived from an EMBL/GenBank/DDBJ whole genome shotgun (WGS) entry which is preliminary data.</text>
</comment>
<evidence type="ECO:0000259" key="7">
    <source>
        <dbReference type="Pfam" id="PF07967"/>
    </source>
</evidence>